<keyword evidence="3" id="KW-0012">Acyltransferase</keyword>
<dbReference type="AlphaFoldDB" id="A0A1L1PLK9"/>
<reference evidence="4" key="2">
    <citation type="submission" date="2014-11" db="EMBL/GenBank/DDBJ databases">
        <title>Draft genome sequence of Hydrogenophaga intermedia S1.</title>
        <authorList>
            <person name="Gan H.M."/>
            <person name="Chew T.H."/>
            <person name="Stolz A."/>
        </authorList>
    </citation>
    <scope>NUCLEOTIDE SEQUENCE [LARGE SCALE GENOMIC DNA]</scope>
    <source>
        <strain evidence="4">S1</strain>
    </source>
</reference>
<dbReference type="EMBL" id="CCAE010000026">
    <property type="protein sequence ID" value="CDN88589.1"/>
    <property type="molecule type" value="Genomic_DNA"/>
</dbReference>
<keyword evidence="4" id="KW-1185">Reference proteome</keyword>
<evidence type="ECO:0000313" key="3">
    <source>
        <dbReference type="EMBL" id="CDN88589.1"/>
    </source>
</evidence>
<dbReference type="CDD" id="cd07572">
    <property type="entry name" value="nit"/>
    <property type="match status" value="1"/>
</dbReference>
<dbReference type="PANTHER" id="PTHR23088:SF27">
    <property type="entry name" value="DEAMINATED GLUTATHIONE AMIDASE"/>
    <property type="match status" value="1"/>
</dbReference>
<reference evidence="4" key="1">
    <citation type="submission" date="2014-02" db="EMBL/GenBank/DDBJ databases">
        <authorList>
            <person name="Gan H."/>
        </authorList>
    </citation>
    <scope>NUCLEOTIDE SEQUENCE [LARGE SCALE GENOMIC DNA]</scope>
    <source>
        <strain evidence="4">S1</strain>
    </source>
</reference>
<dbReference type="InterPro" id="IPR045254">
    <property type="entry name" value="Nit1/2_C-N_Hydrolase"/>
</dbReference>
<keyword evidence="1" id="KW-0378">Hydrolase</keyword>
<dbReference type="PANTHER" id="PTHR23088">
    <property type="entry name" value="NITRILASE-RELATED"/>
    <property type="match status" value="1"/>
</dbReference>
<protein>
    <submittedName>
        <fullName evidence="3">Nitrilase cyanide hydratase and apolipoprotein n-acyltransferase</fullName>
    </submittedName>
</protein>
<feature type="domain" description="CN hydrolase" evidence="2">
    <location>
        <begin position="1"/>
        <end position="250"/>
    </location>
</feature>
<accession>A0A1L1PLK9</accession>
<name>A0A1L1PLK9_HYDIT</name>
<dbReference type="InterPro" id="IPR003010">
    <property type="entry name" value="C-N_Hydrolase"/>
</dbReference>
<evidence type="ECO:0000259" key="2">
    <source>
        <dbReference type="PROSITE" id="PS50263"/>
    </source>
</evidence>
<keyword evidence="3" id="KW-0808">Transferase</keyword>
<dbReference type="PROSITE" id="PS50263">
    <property type="entry name" value="CN_HYDROLASE"/>
    <property type="match status" value="1"/>
</dbReference>
<organism evidence="3 4">
    <name type="scientific">Hydrogenophaga intermedia</name>
    <dbReference type="NCBI Taxonomy" id="65786"/>
    <lineage>
        <taxon>Bacteria</taxon>
        <taxon>Pseudomonadati</taxon>
        <taxon>Pseudomonadota</taxon>
        <taxon>Betaproteobacteria</taxon>
        <taxon>Burkholderiales</taxon>
        <taxon>Comamonadaceae</taxon>
        <taxon>Hydrogenophaga</taxon>
    </lineage>
</organism>
<dbReference type="GO" id="GO:0016811">
    <property type="term" value="F:hydrolase activity, acting on carbon-nitrogen (but not peptide) bonds, in linear amides"/>
    <property type="evidence" value="ECO:0007669"/>
    <property type="project" value="InterPro"/>
</dbReference>
<dbReference type="Gene3D" id="3.60.110.10">
    <property type="entry name" value="Carbon-nitrogen hydrolase"/>
    <property type="match status" value="1"/>
</dbReference>
<dbReference type="SUPFAM" id="SSF56317">
    <property type="entry name" value="Carbon-nitrogen hydrolase"/>
    <property type="match status" value="1"/>
</dbReference>
<keyword evidence="3" id="KW-0449">Lipoprotein</keyword>
<dbReference type="Pfam" id="PF00795">
    <property type="entry name" value="CN_hydrolase"/>
    <property type="match status" value="1"/>
</dbReference>
<dbReference type="GO" id="GO:0016746">
    <property type="term" value="F:acyltransferase activity"/>
    <property type="evidence" value="ECO:0007669"/>
    <property type="project" value="UniProtKB-KW"/>
</dbReference>
<dbReference type="RefSeq" id="WP_009520224.1">
    <property type="nucleotide sequence ID" value="NZ_CCAE010000026.1"/>
</dbReference>
<evidence type="ECO:0000256" key="1">
    <source>
        <dbReference type="ARBA" id="ARBA00022801"/>
    </source>
</evidence>
<evidence type="ECO:0000313" key="4">
    <source>
        <dbReference type="Proteomes" id="UP000028878"/>
    </source>
</evidence>
<sequence>MKVAAIQMVSGISLDANLSEALRLLRQAAAAGAELAVLPEYFCFMGAKDEDKLVIAETEGLGRVQDFLADAARDLKMCVVGGTLPMATADPSHAANASLSFDAKGHRLSRYDKIHLFRYDNGRERYDEAAVLQAGDTPTHFELRDRNGENWRIGQSVCYDLRFAELYRMLAADVLLVPAAFTYTTGSAHWEVLLRARAIENQAFVIASAQGGVHENGRRTWGHSMVIDPWGQVMALHAEGPGVALADIDMARIRQVREQLPCLEHRVLC</sequence>
<proteinExistence type="predicted"/>
<gene>
    <name evidence="3" type="ORF">BN948_03024</name>
</gene>
<dbReference type="InterPro" id="IPR036526">
    <property type="entry name" value="C-N_Hydrolase_sf"/>
</dbReference>
<dbReference type="Proteomes" id="UP000028878">
    <property type="component" value="Unassembled WGS sequence"/>
</dbReference>